<feature type="chain" id="PRO_5006621646" evidence="2">
    <location>
        <begin position="20"/>
        <end position="130"/>
    </location>
</feature>
<feature type="region of interest" description="Disordered" evidence="1">
    <location>
        <begin position="28"/>
        <end position="61"/>
    </location>
</feature>
<dbReference type="EMBL" id="CYKH01000600">
    <property type="protein sequence ID" value="CUG06561.1"/>
    <property type="molecule type" value="Genomic_DNA"/>
</dbReference>
<keyword evidence="2" id="KW-0732">Signal</keyword>
<evidence type="ECO:0000313" key="3">
    <source>
        <dbReference type="EMBL" id="CUG06561.1"/>
    </source>
</evidence>
<name>A0A0S4IX35_BODSA</name>
<keyword evidence="4" id="KW-1185">Reference proteome</keyword>
<proteinExistence type="predicted"/>
<evidence type="ECO:0000256" key="1">
    <source>
        <dbReference type="SAM" id="MobiDB-lite"/>
    </source>
</evidence>
<feature type="non-terminal residue" evidence="3">
    <location>
        <position position="130"/>
    </location>
</feature>
<organism evidence="3 4">
    <name type="scientific">Bodo saltans</name>
    <name type="common">Flagellated protozoan</name>
    <dbReference type="NCBI Taxonomy" id="75058"/>
    <lineage>
        <taxon>Eukaryota</taxon>
        <taxon>Discoba</taxon>
        <taxon>Euglenozoa</taxon>
        <taxon>Kinetoplastea</taxon>
        <taxon>Metakinetoplastina</taxon>
        <taxon>Eubodonida</taxon>
        <taxon>Bodonidae</taxon>
        <taxon>Bodo</taxon>
    </lineage>
</organism>
<feature type="compositionally biased region" description="Low complexity" evidence="1">
    <location>
        <begin position="28"/>
        <end position="59"/>
    </location>
</feature>
<sequence>MRFLLVLAVLPVMILLIAPRSDTFASFASSDDTTSTFDAPDDFSPQEPEEPLSSSSSTSVCDQLRTALRGNTTAEWSRRLLPHVYQKDGLLPPNSRLVFNIHLPKSGYGLCNVRSLVLDSLVLAALVGAD</sequence>
<evidence type="ECO:0000256" key="2">
    <source>
        <dbReference type="SAM" id="SignalP"/>
    </source>
</evidence>
<protein>
    <submittedName>
        <fullName evidence="3">GPI-anchored surface protein, putative</fullName>
    </submittedName>
</protein>
<reference evidence="4" key="1">
    <citation type="submission" date="2015-09" db="EMBL/GenBank/DDBJ databases">
        <authorList>
            <consortium name="Pathogen Informatics"/>
        </authorList>
    </citation>
    <scope>NUCLEOTIDE SEQUENCE [LARGE SCALE GENOMIC DNA]</scope>
    <source>
        <strain evidence="4">Lake Konstanz</strain>
    </source>
</reference>
<dbReference type="AlphaFoldDB" id="A0A0S4IX35"/>
<accession>A0A0S4IX35</accession>
<dbReference type="Proteomes" id="UP000051952">
    <property type="component" value="Unassembled WGS sequence"/>
</dbReference>
<gene>
    <name evidence="3" type="ORF">BSAL_73105</name>
</gene>
<dbReference type="VEuPathDB" id="TriTrypDB:BSAL_73105"/>
<evidence type="ECO:0000313" key="4">
    <source>
        <dbReference type="Proteomes" id="UP000051952"/>
    </source>
</evidence>
<feature type="signal peptide" evidence="2">
    <location>
        <begin position="1"/>
        <end position="19"/>
    </location>
</feature>